<sequence length="295" mass="31891">MRAEIVGRVLLIQGGILGFSGSILPRRSDKGRSGGIFGSPLEHTYRATATIGSVMQDSFDLTTLIFLALAVFVIWRLRSVLGQKTGTERSPFKPVDRSRNPPPARSDGDNVVRLPGADRGQPQSDSAPAAIAEVRDWRGIAEPGSAVAHGLEAIIQAEPSFDPRAFVEGAKGAYEAIVIAFAKGDRKTLRSLLSREVCEGFEREITARESRRETVETTFVSLDKAEIVAVDVRNKVAQVTVRFLSHLITATRNAEGQVIDGNAEAVAEVPDVWTFARTLGSRDPNWQLVATEAGA</sequence>
<organism evidence="4">
    <name type="scientific">Methylobacterium bullatum</name>
    <dbReference type="NCBI Taxonomy" id="570505"/>
    <lineage>
        <taxon>Bacteria</taxon>
        <taxon>Pseudomonadati</taxon>
        <taxon>Pseudomonadota</taxon>
        <taxon>Alphaproteobacteria</taxon>
        <taxon>Hyphomicrobiales</taxon>
        <taxon>Methylobacteriaceae</taxon>
        <taxon>Methylobacterium</taxon>
    </lineage>
</organism>
<evidence type="ECO:0000256" key="2">
    <source>
        <dbReference type="SAM" id="Phobius"/>
    </source>
</evidence>
<dbReference type="PANTHER" id="PTHR41542">
    <property type="entry name" value="BLL5807 PROTEIN"/>
    <property type="match status" value="1"/>
</dbReference>
<dbReference type="Pfam" id="PF04280">
    <property type="entry name" value="Tim44"/>
    <property type="match status" value="1"/>
</dbReference>
<keyword evidence="2" id="KW-0472">Membrane</keyword>
<dbReference type="SMART" id="SM00978">
    <property type="entry name" value="Tim44"/>
    <property type="match status" value="1"/>
</dbReference>
<proteinExistence type="predicted"/>
<reference evidence="4" key="1">
    <citation type="submission" date="2019-12" db="EMBL/GenBank/DDBJ databases">
        <authorList>
            <person name="Cremers G."/>
        </authorList>
    </citation>
    <scope>NUCLEOTIDE SEQUENCE</scope>
    <source>
        <strain evidence="4">Mbul2</strain>
        <plasmid evidence="4">1</plasmid>
    </source>
</reference>
<dbReference type="EMBL" id="LR743510">
    <property type="protein sequence ID" value="CAA2137958.1"/>
    <property type="molecule type" value="Genomic_DNA"/>
</dbReference>
<dbReference type="InterPro" id="IPR032710">
    <property type="entry name" value="NTF2-like_dom_sf"/>
</dbReference>
<geneLocation type="plasmid" evidence="4">
    <name>1</name>
</geneLocation>
<evidence type="ECO:0000313" key="4">
    <source>
        <dbReference type="EMBL" id="CAA2137958.1"/>
    </source>
</evidence>
<feature type="region of interest" description="Disordered" evidence="1">
    <location>
        <begin position="86"/>
        <end position="128"/>
    </location>
</feature>
<gene>
    <name evidence="4" type="ORF">MBLL_00907</name>
</gene>
<feature type="transmembrane region" description="Helical" evidence="2">
    <location>
        <begin position="59"/>
        <end position="77"/>
    </location>
</feature>
<dbReference type="Gene3D" id="3.10.450.240">
    <property type="match status" value="1"/>
</dbReference>
<keyword evidence="4" id="KW-0614">Plasmid</keyword>
<dbReference type="SUPFAM" id="SSF54427">
    <property type="entry name" value="NTF2-like"/>
    <property type="match status" value="1"/>
</dbReference>
<evidence type="ECO:0000256" key="1">
    <source>
        <dbReference type="SAM" id="MobiDB-lite"/>
    </source>
</evidence>
<name>A0A679JKC1_9HYPH</name>
<feature type="domain" description="Tim44-like" evidence="3">
    <location>
        <begin position="147"/>
        <end position="293"/>
    </location>
</feature>
<keyword evidence="2" id="KW-0812">Transmembrane</keyword>
<dbReference type="NCBIfam" id="NF033779">
    <property type="entry name" value="Tim44_TimA_adap"/>
    <property type="match status" value="1"/>
</dbReference>
<protein>
    <recommendedName>
        <fullName evidence="3">Tim44-like domain-containing protein</fullName>
    </recommendedName>
</protein>
<feature type="compositionally biased region" description="Basic and acidic residues" evidence="1">
    <location>
        <begin position="86"/>
        <end position="99"/>
    </location>
</feature>
<keyword evidence="2" id="KW-1133">Transmembrane helix</keyword>
<evidence type="ECO:0000259" key="3">
    <source>
        <dbReference type="SMART" id="SM00978"/>
    </source>
</evidence>
<accession>A0A679JKC1</accession>
<dbReference type="AlphaFoldDB" id="A0A679JKC1"/>
<dbReference type="InterPro" id="IPR007379">
    <property type="entry name" value="Tim44-like_dom"/>
</dbReference>
<feature type="transmembrane region" description="Helical" evidence="2">
    <location>
        <begin position="6"/>
        <end position="24"/>
    </location>
</feature>
<dbReference type="PANTHER" id="PTHR41542:SF1">
    <property type="entry name" value="BLL5807 PROTEIN"/>
    <property type="match status" value="1"/>
</dbReference>